<dbReference type="PRINTS" id="PR00834">
    <property type="entry name" value="PROTEASES2C"/>
</dbReference>
<comment type="caution">
    <text evidence="2">The sequence shown here is derived from an EMBL/GenBank/DDBJ whole genome shotgun (WGS) entry which is preliminary data.</text>
</comment>
<dbReference type="Proteomes" id="UP000095463">
    <property type="component" value="Unassembled WGS sequence"/>
</dbReference>
<dbReference type="InterPro" id="IPR001478">
    <property type="entry name" value="PDZ"/>
</dbReference>
<dbReference type="GO" id="GO:0004252">
    <property type="term" value="F:serine-type endopeptidase activity"/>
    <property type="evidence" value="ECO:0007669"/>
    <property type="project" value="InterPro"/>
</dbReference>
<dbReference type="PANTHER" id="PTHR43019:SF62">
    <property type="entry name" value="SERINE ENDOPROTEASE DEGS"/>
    <property type="match status" value="1"/>
</dbReference>
<dbReference type="Gene3D" id="2.40.10.10">
    <property type="entry name" value="Trypsin-like serine proteases"/>
    <property type="match status" value="2"/>
</dbReference>
<reference evidence="2 3" key="1">
    <citation type="journal article" date="2015" name="Genome Announc.">
        <title>Genome Assemblies of Three Soil-Associated Devosia species: D. insulae, D. limi, and D. soli.</title>
        <authorList>
            <person name="Hassan Y.I."/>
            <person name="Lepp D."/>
            <person name="Zhou T."/>
        </authorList>
    </citation>
    <scope>NUCLEOTIDE SEQUENCE [LARGE SCALE GENOMIC DNA]</scope>
    <source>
        <strain evidence="2 3">DS-56</strain>
    </source>
</reference>
<organism evidence="2 3">
    <name type="scientific">Devosia insulae DS-56</name>
    <dbReference type="NCBI Taxonomy" id="1116389"/>
    <lineage>
        <taxon>Bacteria</taxon>
        <taxon>Pseudomonadati</taxon>
        <taxon>Pseudomonadota</taxon>
        <taxon>Alphaproteobacteria</taxon>
        <taxon>Hyphomicrobiales</taxon>
        <taxon>Devosiaceae</taxon>
        <taxon>Devosia</taxon>
    </lineage>
</organism>
<gene>
    <name evidence="2" type="ORF">VW23_014870</name>
</gene>
<dbReference type="InterPro" id="IPR036034">
    <property type="entry name" value="PDZ_sf"/>
</dbReference>
<dbReference type="Pfam" id="PF13180">
    <property type="entry name" value="PDZ_2"/>
    <property type="match status" value="1"/>
</dbReference>
<dbReference type="InterPro" id="IPR043504">
    <property type="entry name" value="Peptidase_S1_PA_chymotrypsin"/>
</dbReference>
<accession>A0A1E5XT05</accession>
<evidence type="ECO:0000313" key="3">
    <source>
        <dbReference type="Proteomes" id="UP000095463"/>
    </source>
</evidence>
<dbReference type="InterPro" id="IPR001940">
    <property type="entry name" value="Peptidase_S1C"/>
</dbReference>
<dbReference type="InterPro" id="IPR009003">
    <property type="entry name" value="Peptidase_S1_PA"/>
</dbReference>
<dbReference type="EMBL" id="LAJE02000131">
    <property type="protein sequence ID" value="OEO31737.1"/>
    <property type="molecule type" value="Genomic_DNA"/>
</dbReference>
<dbReference type="AlphaFoldDB" id="A0A1E5XT05"/>
<dbReference type="SUPFAM" id="SSF50156">
    <property type="entry name" value="PDZ domain-like"/>
    <property type="match status" value="1"/>
</dbReference>
<dbReference type="SUPFAM" id="SSF50494">
    <property type="entry name" value="Trypsin-like serine proteases"/>
    <property type="match status" value="1"/>
</dbReference>
<proteinExistence type="predicted"/>
<dbReference type="OrthoDB" id="9792183at2"/>
<evidence type="ECO:0000313" key="2">
    <source>
        <dbReference type="EMBL" id="OEO31737.1"/>
    </source>
</evidence>
<protein>
    <recommendedName>
        <fullName evidence="1">PDZ domain-containing protein</fullName>
    </recommendedName>
</protein>
<dbReference type="PANTHER" id="PTHR43019">
    <property type="entry name" value="SERINE ENDOPROTEASE DEGS"/>
    <property type="match status" value="1"/>
</dbReference>
<feature type="domain" description="PDZ" evidence="1">
    <location>
        <begin position="200"/>
        <end position="272"/>
    </location>
</feature>
<keyword evidence="3" id="KW-1185">Reference proteome</keyword>
<dbReference type="SMART" id="SM00228">
    <property type="entry name" value="PDZ"/>
    <property type="match status" value="1"/>
</dbReference>
<dbReference type="RefSeq" id="WP_069909091.1">
    <property type="nucleotide sequence ID" value="NZ_LAJE02000131.1"/>
</dbReference>
<sequence>MSFPELQALSASLASLTASVAPRIIALQGRDGRELSGFIWRTGLAITADEVLEGDDEIAVLGADGKPATAQIIGRDPSTDVTLLKLETGDFPDWTHASLPAPGSLAVLVGRGEDSVLSGLASVTEVGAAWRSMRGGEIDARITLGLRLSPRSEGGAVVAPDGSLIGMAVTGARRRTIAIPASTIARSVATLSEKGYIPRGWLGVSLHPLAAAGGAIVVGIEPASPAANGGFLVGDIITTWGGAAVHSVSEVADRLNAGTVGKTISLGVQRGGSALELEITIGERPRS</sequence>
<dbReference type="Gene3D" id="2.30.42.10">
    <property type="match status" value="1"/>
</dbReference>
<evidence type="ECO:0000259" key="1">
    <source>
        <dbReference type="SMART" id="SM00228"/>
    </source>
</evidence>
<dbReference type="GO" id="GO:0006508">
    <property type="term" value="P:proteolysis"/>
    <property type="evidence" value="ECO:0007669"/>
    <property type="project" value="InterPro"/>
</dbReference>
<dbReference type="Pfam" id="PF13365">
    <property type="entry name" value="Trypsin_2"/>
    <property type="match status" value="1"/>
</dbReference>
<name>A0A1E5XT05_9HYPH</name>